<protein>
    <recommendedName>
        <fullName evidence="3">tRNA-splicing endonuclease subunit Sen15 domain-containing protein</fullName>
    </recommendedName>
</protein>
<evidence type="ECO:0000256" key="2">
    <source>
        <dbReference type="ARBA" id="ARBA00022694"/>
    </source>
</evidence>
<sequence length="163" mass="18526">MDIEAKIMEDMRSLGCNSNLKIGLAFHLYIYLVDQKLMYDTEYCYNKDIDTLYIVARPTEGGKLNIYVPIPTSNDISLKLISSLQENLCTVETGPTVNLAFVEGDSTTVIYSFTKGLLDLQSPEGLLRRRTREERRNFIDNELRKNKDDILNNALNGGVVDDH</sequence>
<dbReference type="PANTHER" id="PTHR28582:SF1">
    <property type="entry name" value="TRNA-SPLICING ENDONUCLEASE SUBUNIT SEN15"/>
    <property type="match status" value="1"/>
</dbReference>
<comment type="similarity">
    <text evidence="1">Belongs to the SEN15 family.</text>
</comment>
<dbReference type="SUPFAM" id="SSF53032">
    <property type="entry name" value="tRNA-intron endonuclease catalytic domain-like"/>
    <property type="match status" value="1"/>
</dbReference>
<dbReference type="InterPro" id="IPR018593">
    <property type="entry name" value="tRNA-endonuc_su_Sen15"/>
</dbReference>
<feature type="domain" description="tRNA-splicing endonuclease subunit Sen15" evidence="3">
    <location>
        <begin position="29"/>
        <end position="119"/>
    </location>
</feature>
<organism evidence="4 5">
    <name type="scientific">Plutella xylostella</name>
    <name type="common">Diamondback moth</name>
    <name type="synonym">Plutella maculipennis</name>
    <dbReference type="NCBI Taxonomy" id="51655"/>
    <lineage>
        <taxon>Eukaryota</taxon>
        <taxon>Metazoa</taxon>
        <taxon>Ecdysozoa</taxon>
        <taxon>Arthropoda</taxon>
        <taxon>Hexapoda</taxon>
        <taxon>Insecta</taxon>
        <taxon>Pterygota</taxon>
        <taxon>Neoptera</taxon>
        <taxon>Endopterygota</taxon>
        <taxon>Lepidoptera</taxon>
        <taxon>Glossata</taxon>
        <taxon>Ditrysia</taxon>
        <taxon>Yponomeutoidea</taxon>
        <taxon>Plutellidae</taxon>
        <taxon>Plutella</taxon>
    </lineage>
</organism>
<dbReference type="Proteomes" id="UP000823941">
    <property type="component" value="Chromosome 28"/>
</dbReference>
<accession>A0ABQ7PU29</accession>
<gene>
    <name evidence="4" type="ORF">JYU34_020215</name>
</gene>
<evidence type="ECO:0000313" key="4">
    <source>
        <dbReference type="EMBL" id="KAG7296471.1"/>
    </source>
</evidence>
<reference evidence="4 5" key="1">
    <citation type="submission" date="2021-06" db="EMBL/GenBank/DDBJ databases">
        <title>A haploid diamondback moth (Plutella xylostella L.) genome assembly resolves 31 chromosomes and identifies a diamide resistance mutation.</title>
        <authorList>
            <person name="Ward C.M."/>
            <person name="Perry K.D."/>
            <person name="Baker G."/>
            <person name="Powis K."/>
            <person name="Heckel D.G."/>
            <person name="Baxter S.W."/>
        </authorList>
    </citation>
    <scope>NUCLEOTIDE SEQUENCE [LARGE SCALE GENOMIC DNA]</scope>
    <source>
        <strain evidence="4 5">LV</strain>
        <tissue evidence="4">Single pupa</tissue>
    </source>
</reference>
<proteinExistence type="inferred from homology"/>
<evidence type="ECO:0000313" key="5">
    <source>
        <dbReference type="Proteomes" id="UP000823941"/>
    </source>
</evidence>
<dbReference type="Gene3D" id="3.40.1350.10">
    <property type="match status" value="1"/>
</dbReference>
<comment type="caution">
    <text evidence="4">The sequence shown here is derived from an EMBL/GenBank/DDBJ whole genome shotgun (WGS) entry which is preliminary data.</text>
</comment>
<dbReference type="PANTHER" id="PTHR28582">
    <property type="entry name" value="TRNA-SPLICING ENDONUCLEASE SUBUNIT SEN15"/>
    <property type="match status" value="1"/>
</dbReference>
<evidence type="ECO:0000256" key="1">
    <source>
        <dbReference type="ARBA" id="ARBA00006091"/>
    </source>
</evidence>
<dbReference type="Pfam" id="PF09631">
    <property type="entry name" value="Sen15"/>
    <property type="match status" value="1"/>
</dbReference>
<name>A0ABQ7PU29_PLUXY</name>
<evidence type="ECO:0000259" key="3">
    <source>
        <dbReference type="Pfam" id="PF09631"/>
    </source>
</evidence>
<keyword evidence="2" id="KW-0819">tRNA processing</keyword>
<keyword evidence="5" id="KW-1185">Reference proteome</keyword>
<dbReference type="InterPro" id="IPR011856">
    <property type="entry name" value="tRNA_endonuc-like_dom_sf"/>
</dbReference>
<dbReference type="InterPro" id="IPR036167">
    <property type="entry name" value="tRNA_intron_Endo_cat-like_sf"/>
</dbReference>
<dbReference type="EMBL" id="JAHIBW010000028">
    <property type="protein sequence ID" value="KAG7296471.1"/>
    <property type="molecule type" value="Genomic_DNA"/>
</dbReference>